<comment type="catalytic activity">
    <reaction evidence="8">
        <text>L-seryl-[protein] + ATP = O-phospho-L-seryl-[protein] + ADP + H(+)</text>
        <dbReference type="Rhea" id="RHEA:17989"/>
        <dbReference type="Rhea" id="RHEA-COMP:9863"/>
        <dbReference type="Rhea" id="RHEA-COMP:11604"/>
        <dbReference type="ChEBI" id="CHEBI:15378"/>
        <dbReference type="ChEBI" id="CHEBI:29999"/>
        <dbReference type="ChEBI" id="CHEBI:30616"/>
        <dbReference type="ChEBI" id="CHEBI:83421"/>
        <dbReference type="ChEBI" id="CHEBI:456216"/>
        <dbReference type="EC" id="2.7.11.1"/>
    </reaction>
</comment>
<reference evidence="16" key="1">
    <citation type="journal article" date="2020" name="Genome Biol.">
        <title>Gamete binning: chromosome-level and haplotype-resolved genome assembly enabled by high-throughput single-cell sequencing of gamete genomes.</title>
        <authorList>
            <person name="Campoy J.A."/>
            <person name="Sun H."/>
            <person name="Goel M."/>
            <person name="Jiao W.-B."/>
            <person name="Folz-Donahue K."/>
            <person name="Wang N."/>
            <person name="Rubio M."/>
            <person name="Liu C."/>
            <person name="Kukat C."/>
            <person name="Ruiz D."/>
            <person name="Huettel B."/>
            <person name="Schneeberger K."/>
        </authorList>
    </citation>
    <scope>NUCLEOTIDE SEQUENCE [LARGE SCALE GENOMIC DNA]</scope>
    <source>
        <strain evidence="16">cv. Rojo Pasion</strain>
    </source>
</reference>
<protein>
    <recommendedName>
        <fullName evidence="1">non-specific serine/threonine protein kinase</fullName>
        <ecNumber evidence="1">2.7.11.1</ecNumber>
    </recommendedName>
</protein>
<dbReference type="EC" id="2.7.11.1" evidence="1"/>
<feature type="binding site" evidence="9">
    <location>
        <position position="165"/>
    </location>
    <ligand>
        <name>ATP</name>
        <dbReference type="ChEBI" id="CHEBI:30616"/>
    </ligand>
</feature>
<gene>
    <name evidence="13" type="ORF">CURHAP_LOCUS35717</name>
    <name evidence="14" type="ORF">ORAREDHAP_LOCUS35319</name>
</gene>
<accession>A0A6J5V4L7</accession>
<evidence type="ECO:0000313" key="15">
    <source>
        <dbReference type="Proteomes" id="UP000507222"/>
    </source>
</evidence>
<dbReference type="EMBL" id="CAEKDK010000006">
    <property type="protein sequence ID" value="CAB4282325.1"/>
    <property type="molecule type" value="Genomic_DNA"/>
</dbReference>
<evidence type="ECO:0000256" key="8">
    <source>
        <dbReference type="ARBA" id="ARBA00048679"/>
    </source>
</evidence>
<reference evidence="13 15" key="2">
    <citation type="submission" date="2020-05" db="EMBL/GenBank/DDBJ databases">
        <authorList>
            <person name="Campoy J."/>
            <person name="Schneeberger K."/>
            <person name="Spophaly S."/>
        </authorList>
    </citation>
    <scope>NUCLEOTIDE SEQUENCE [LARGE SCALE GENOMIC DNA]</scope>
    <source>
        <strain evidence="13">PruArmRojPasFocal</strain>
    </source>
</reference>
<evidence type="ECO:0000256" key="4">
    <source>
        <dbReference type="ARBA" id="ARBA00022741"/>
    </source>
</evidence>
<feature type="compositionally biased region" description="Polar residues" evidence="11">
    <location>
        <begin position="1"/>
        <end position="10"/>
    </location>
</feature>
<dbReference type="InterPro" id="IPR008271">
    <property type="entry name" value="Ser/Thr_kinase_AS"/>
</dbReference>
<evidence type="ECO:0000256" key="5">
    <source>
        <dbReference type="ARBA" id="ARBA00022777"/>
    </source>
</evidence>
<evidence type="ECO:0000256" key="7">
    <source>
        <dbReference type="ARBA" id="ARBA00047899"/>
    </source>
</evidence>
<comment type="similarity">
    <text evidence="10">Belongs to the protein kinase superfamily.</text>
</comment>
<evidence type="ECO:0000259" key="12">
    <source>
        <dbReference type="PROSITE" id="PS50011"/>
    </source>
</evidence>
<dbReference type="Gene3D" id="1.10.510.10">
    <property type="entry name" value="Transferase(Phosphotransferase) domain 1"/>
    <property type="match status" value="1"/>
</dbReference>
<dbReference type="SUPFAM" id="SSF56112">
    <property type="entry name" value="Protein kinase-like (PK-like)"/>
    <property type="match status" value="1"/>
</dbReference>
<evidence type="ECO:0000256" key="11">
    <source>
        <dbReference type="SAM" id="MobiDB-lite"/>
    </source>
</evidence>
<dbReference type="PANTHER" id="PTHR46008:SF48">
    <property type="entry name" value="PROTEIN KINASE DOMAIN-CONTAINING PROTEIN"/>
    <property type="match status" value="1"/>
</dbReference>
<dbReference type="Proteomes" id="UP000507222">
    <property type="component" value="Unassembled WGS sequence"/>
</dbReference>
<dbReference type="GO" id="GO:0004674">
    <property type="term" value="F:protein serine/threonine kinase activity"/>
    <property type="evidence" value="ECO:0007669"/>
    <property type="project" value="UniProtKB-KW"/>
</dbReference>
<feature type="domain" description="Protein kinase" evidence="12">
    <location>
        <begin position="133"/>
        <end position="414"/>
    </location>
</feature>
<evidence type="ECO:0000256" key="2">
    <source>
        <dbReference type="ARBA" id="ARBA00022527"/>
    </source>
</evidence>
<evidence type="ECO:0000256" key="1">
    <source>
        <dbReference type="ARBA" id="ARBA00012513"/>
    </source>
</evidence>
<dbReference type="FunFam" id="1.10.510.10:FF:000300">
    <property type="entry name" value="Calmodulin-binding receptor-like cytoplasmic kinase 3"/>
    <property type="match status" value="1"/>
</dbReference>
<sequence>MKNTPSPHNLHSNRRKPIPNFQYEDANNNKPKHQRFAALKAAVKKVAGVFKILLFGQREAIPKGAAVIDARRTNTRISGISSSTDISTGSDTKSKSLSKFKLSQSNSSSSALSGVIETKNFSYEEIFKATEKFSPANKIGEGAFGTVYKGRLGDGSLVAVKRAKKATYDKLIALEFKNEILTLSMIEHLNLVRLYGYLEHGDERIIVVEYVGNGTLREHLDGSLGNGLEAGERLDIAIDVAHAITYLHMYTDPPIIHRDIKSLNILITEKFRAKVADFGFARLSADPNATHISTQIKGTAGYLDPEYLKTYQLTEKSDVYSFGVLLVELMTGRRPIEPQKPANERLTTRWAMQMLKRGDAILVMDPKLRRNPASTMALEKILMLAKQCLAPLRQSRPSMQKCAEILWGIRKDFREKALSPSSTPHYSANFPVRDAKKTRQTSFGIEDGDSYKFISA</sequence>
<dbReference type="GO" id="GO:0005524">
    <property type="term" value="F:ATP binding"/>
    <property type="evidence" value="ECO:0007669"/>
    <property type="project" value="UniProtKB-UniRule"/>
</dbReference>
<feature type="region of interest" description="Disordered" evidence="11">
    <location>
        <begin position="1"/>
        <end position="28"/>
    </location>
</feature>
<organism evidence="13 15">
    <name type="scientific">Prunus armeniaca</name>
    <name type="common">Apricot</name>
    <name type="synonym">Armeniaca vulgaris</name>
    <dbReference type="NCBI Taxonomy" id="36596"/>
    <lineage>
        <taxon>Eukaryota</taxon>
        <taxon>Viridiplantae</taxon>
        <taxon>Streptophyta</taxon>
        <taxon>Embryophyta</taxon>
        <taxon>Tracheophyta</taxon>
        <taxon>Spermatophyta</taxon>
        <taxon>Magnoliopsida</taxon>
        <taxon>eudicotyledons</taxon>
        <taxon>Gunneridae</taxon>
        <taxon>Pentapetalae</taxon>
        <taxon>rosids</taxon>
        <taxon>fabids</taxon>
        <taxon>Rosales</taxon>
        <taxon>Rosaceae</taxon>
        <taxon>Amygdaloideae</taxon>
        <taxon>Amygdaleae</taxon>
        <taxon>Prunus</taxon>
    </lineage>
</organism>
<evidence type="ECO:0000256" key="10">
    <source>
        <dbReference type="RuleBase" id="RU000304"/>
    </source>
</evidence>
<dbReference type="OrthoDB" id="4062651at2759"/>
<evidence type="ECO:0000256" key="6">
    <source>
        <dbReference type="ARBA" id="ARBA00022840"/>
    </source>
</evidence>
<comment type="catalytic activity">
    <reaction evidence="7">
        <text>L-threonyl-[protein] + ATP = O-phospho-L-threonyl-[protein] + ADP + H(+)</text>
        <dbReference type="Rhea" id="RHEA:46608"/>
        <dbReference type="Rhea" id="RHEA-COMP:11060"/>
        <dbReference type="Rhea" id="RHEA-COMP:11605"/>
        <dbReference type="ChEBI" id="CHEBI:15378"/>
        <dbReference type="ChEBI" id="CHEBI:30013"/>
        <dbReference type="ChEBI" id="CHEBI:30616"/>
        <dbReference type="ChEBI" id="CHEBI:61977"/>
        <dbReference type="ChEBI" id="CHEBI:456216"/>
        <dbReference type="EC" id="2.7.11.1"/>
    </reaction>
</comment>
<evidence type="ECO:0000313" key="14">
    <source>
        <dbReference type="EMBL" id="CAB4312735.1"/>
    </source>
</evidence>
<evidence type="ECO:0000256" key="3">
    <source>
        <dbReference type="ARBA" id="ARBA00022679"/>
    </source>
</evidence>
<evidence type="ECO:0000313" key="13">
    <source>
        <dbReference type="EMBL" id="CAB4282325.1"/>
    </source>
</evidence>
<dbReference type="PROSITE" id="PS00108">
    <property type="entry name" value="PROTEIN_KINASE_ST"/>
    <property type="match status" value="1"/>
</dbReference>
<keyword evidence="5" id="KW-0418">Kinase</keyword>
<proteinExistence type="inferred from homology"/>
<dbReference type="PROSITE" id="PS00107">
    <property type="entry name" value="PROTEIN_KINASE_ATP"/>
    <property type="match status" value="1"/>
</dbReference>
<feature type="region of interest" description="Disordered" evidence="11">
    <location>
        <begin position="418"/>
        <end position="441"/>
    </location>
</feature>
<dbReference type="Pfam" id="PF00069">
    <property type="entry name" value="Pkinase"/>
    <property type="match status" value="1"/>
</dbReference>
<keyword evidence="3" id="KW-0808">Transferase</keyword>
<dbReference type="SMART" id="SM00220">
    <property type="entry name" value="S_TKc"/>
    <property type="match status" value="1"/>
</dbReference>
<keyword evidence="4 9" id="KW-0547">Nucleotide-binding</keyword>
<keyword evidence="2 10" id="KW-0723">Serine/threonine-protein kinase</keyword>
<dbReference type="InterPro" id="IPR011009">
    <property type="entry name" value="Kinase-like_dom_sf"/>
</dbReference>
<name>A0A6J5V4L7_PRUAR</name>
<dbReference type="AlphaFoldDB" id="A0A6J5V4L7"/>
<dbReference type="PROSITE" id="PS50011">
    <property type="entry name" value="PROTEIN_KINASE_DOM"/>
    <property type="match status" value="1"/>
</dbReference>
<dbReference type="Proteomes" id="UP000507245">
    <property type="component" value="Unassembled WGS sequence"/>
</dbReference>
<dbReference type="InterPro" id="IPR000719">
    <property type="entry name" value="Prot_kinase_dom"/>
</dbReference>
<keyword evidence="16" id="KW-1185">Reference proteome</keyword>
<dbReference type="PANTHER" id="PTHR46008">
    <property type="entry name" value="LEAF RUST 10 DISEASE-RESISTANCE LOCUS RECEPTOR-LIKE PROTEIN KINASE-LIKE 1.4"/>
    <property type="match status" value="1"/>
</dbReference>
<dbReference type="InterPro" id="IPR017441">
    <property type="entry name" value="Protein_kinase_ATP_BS"/>
</dbReference>
<keyword evidence="6 9" id="KW-0067">ATP-binding</keyword>
<evidence type="ECO:0000256" key="9">
    <source>
        <dbReference type="PROSITE-ProRule" id="PRU10141"/>
    </source>
</evidence>
<dbReference type="Gene3D" id="3.30.200.20">
    <property type="entry name" value="Phosphorylase Kinase, domain 1"/>
    <property type="match status" value="1"/>
</dbReference>
<dbReference type="EMBL" id="CAEKKB010000006">
    <property type="protein sequence ID" value="CAB4312735.1"/>
    <property type="molecule type" value="Genomic_DNA"/>
</dbReference>
<evidence type="ECO:0000313" key="16">
    <source>
        <dbReference type="Proteomes" id="UP000507245"/>
    </source>
</evidence>